<dbReference type="Pfam" id="PF02308">
    <property type="entry name" value="MgtC"/>
    <property type="match status" value="1"/>
</dbReference>
<dbReference type="Proteomes" id="UP000244896">
    <property type="component" value="Chromosome"/>
</dbReference>
<feature type="transmembrane region" description="Helical" evidence="1">
    <location>
        <begin position="201"/>
        <end position="224"/>
    </location>
</feature>
<feature type="transmembrane region" description="Helical" evidence="1">
    <location>
        <begin position="174"/>
        <end position="194"/>
    </location>
</feature>
<feature type="transmembrane region" description="Helical" evidence="1">
    <location>
        <begin position="143"/>
        <end position="162"/>
    </location>
</feature>
<dbReference type="RefSeq" id="WP_108824848.1">
    <property type="nucleotide sequence ID" value="NZ_CP023004.1"/>
</dbReference>
<name>A0A2U8E2L8_9BACT</name>
<protein>
    <submittedName>
        <fullName evidence="4">Uncharacterized protein</fullName>
    </submittedName>
</protein>
<keyword evidence="5" id="KW-1185">Reference proteome</keyword>
<keyword evidence="1" id="KW-1133">Transmembrane helix</keyword>
<sequence length="418" mass="44375">MNPFLTHVLVSACLGALIGLIRQWNDQQTPEAPVDFGGVRTYSLWSLLGCLSAFVSDNYIAAMLPVVMVLVGAHLVVAHIKSASDRYPGGTTFASSMLTCLIGALVNWGYTQSAIVVAAFTMVMLGIKQPVHSITSRFTTADIRATLQFVAITGVILPLVPNRAMGPYLAFNPFSIWLMVVLISGIGFLGYVLMRMLGTKAGIAATGFLGGLASSTATTLAFSKRSKVTPELATDYAFAVVLACTTMYARLAVMIGVIDQQLLLTLLVPILVMAAPGVLYAAWIWFSKRATTQPEVHPPSITNPLSLKTSIQFAALYAVAAFLIKIVTNFGWDNAVLPLAFLSGLTSTDAMSLLMANNHKDGTTLLQLAAQAVIMASLANTLAKAIIAIVCGSRSYVKHTASILGLMVAASVLALWLV</sequence>
<dbReference type="Pfam" id="PF13194">
    <property type="entry name" value="DUF4010"/>
    <property type="match status" value="1"/>
</dbReference>
<accession>A0A2U8E2L8</accession>
<dbReference type="PANTHER" id="PTHR39084">
    <property type="entry name" value="MEMBRANE PROTEIN-RELATED"/>
    <property type="match status" value="1"/>
</dbReference>
<dbReference type="AlphaFoldDB" id="A0A2U8E2L8"/>
<keyword evidence="1" id="KW-0812">Transmembrane</keyword>
<dbReference type="PANTHER" id="PTHR39084:SF1">
    <property type="entry name" value="DUF4010 DOMAIN-CONTAINING PROTEIN"/>
    <property type="match status" value="1"/>
</dbReference>
<feature type="transmembrane region" description="Helical" evidence="1">
    <location>
        <begin position="399"/>
        <end position="417"/>
    </location>
</feature>
<feature type="domain" description="DUF4010" evidence="3">
    <location>
        <begin position="181"/>
        <end position="392"/>
    </location>
</feature>
<organism evidence="4 5">
    <name type="scientific">Ereboglobus luteus</name>
    <dbReference type="NCBI Taxonomy" id="1796921"/>
    <lineage>
        <taxon>Bacteria</taxon>
        <taxon>Pseudomonadati</taxon>
        <taxon>Verrucomicrobiota</taxon>
        <taxon>Opitutia</taxon>
        <taxon>Opitutales</taxon>
        <taxon>Opitutaceae</taxon>
        <taxon>Ereboglobus</taxon>
    </lineage>
</organism>
<feature type="transmembrane region" description="Helical" evidence="1">
    <location>
        <begin position="262"/>
        <end position="285"/>
    </location>
</feature>
<dbReference type="EMBL" id="CP023004">
    <property type="protein sequence ID" value="AWI09035.1"/>
    <property type="molecule type" value="Genomic_DNA"/>
</dbReference>
<dbReference type="OrthoDB" id="9813718at2"/>
<evidence type="ECO:0000259" key="2">
    <source>
        <dbReference type="Pfam" id="PF02308"/>
    </source>
</evidence>
<gene>
    <name evidence="4" type="ORF">CKA38_07080</name>
</gene>
<reference evidence="4 5" key="1">
    <citation type="journal article" date="2018" name="Syst. Appl. Microbiol.">
        <title>Ereboglobus luteus gen. nov. sp. nov. from cockroach guts, and new insights into the oxygen relationship of the genera Opitutus and Didymococcus (Verrucomicrobia: Opitutaceae).</title>
        <authorList>
            <person name="Tegtmeier D."/>
            <person name="Belitz A."/>
            <person name="Radek R."/>
            <person name="Heimerl T."/>
            <person name="Brune A."/>
        </authorList>
    </citation>
    <scope>NUCLEOTIDE SEQUENCE [LARGE SCALE GENOMIC DNA]</scope>
    <source>
        <strain evidence="4 5">Ho45</strain>
    </source>
</reference>
<feature type="domain" description="MgtC/SapB/SrpB/YhiD N-terminal" evidence="2">
    <location>
        <begin position="9"/>
        <end position="133"/>
    </location>
</feature>
<feature type="transmembrane region" description="Helical" evidence="1">
    <location>
        <begin position="236"/>
        <end position="255"/>
    </location>
</feature>
<dbReference type="InterPro" id="IPR025105">
    <property type="entry name" value="DUF4010"/>
</dbReference>
<dbReference type="KEGG" id="elut:CKA38_07080"/>
<evidence type="ECO:0000313" key="5">
    <source>
        <dbReference type="Proteomes" id="UP000244896"/>
    </source>
</evidence>
<dbReference type="InterPro" id="IPR049177">
    <property type="entry name" value="MgtC_SapB_SrpB_YhiD_N"/>
</dbReference>
<evidence type="ECO:0000313" key="4">
    <source>
        <dbReference type="EMBL" id="AWI09035.1"/>
    </source>
</evidence>
<feature type="transmembrane region" description="Helical" evidence="1">
    <location>
        <begin position="368"/>
        <end position="392"/>
    </location>
</feature>
<evidence type="ECO:0000259" key="3">
    <source>
        <dbReference type="Pfam" id="PF13194"/>
    </source>
</evidence>
<keyword evidence="1" id="KW-0472">Membrane</keyword>
<feature type="transmembrane region" description="Helical" evidence="1">
    <location>
        <begin position="305"/>
        <end position="324"/>
    </location>
</feature>
<proteinExistence type="predicted"/>
<feature type="transmembrane region" description="Helical" evidence="1">
    <location>
        <begin position="59"/>
        <end position="78"/>
    </location>
</feature>
<evidence type="ECO:0000256" key="1">
    <source>
        <dbReference type="SAM" id="Phobius"/>
    </source>
</evidence>